<feature type="region of interest" description="Disordered" evidence="1">
    <location>
        <begin position="306"/>
        <end position="381"/>
    </location>
</feature>
<feature type="region of interest" description="Disordered" evidence="1">
    <location>
        <begin position="632"/>
        <end position="662"/>
    </location>
</feature>
<dbReference type="Proteomes" id="UP000053424">
    <property type="component" value="Unassembled WGS sequence"/>
</dbReference>
<evidence type="ECO:0000313" key="2">
    <source>
        <dbReference type="EMBL" id="KIM44132.1"/>
    </source>
</evidence>
<protein>
    <submittedName>
        <fullName evidence="2">Uncharacterized protein</fullName>
    </submittedName>
</protein>
<dbReference type="HOGENOM" id="CLU_029713_0_0_1"/>
<reference evidence="2 3" key="1">
    <citation type="submission" date="2014-04" db="EMBL/GenBank/DDBJ databases">
        <authorList>
            <consortium name="DOE Joint Genome Institute"/>
            <person name="Kuo A."/>
            <person name="Gay G."/>
            <person name="Dore J."/>
            <person name="Kohler A."/>
            <person name="Nagy L.G."/>
            <person name="Floudas D."/>
            <person name="Copeland A."/>
            <person name="Barry K.W."/>
            <person name="Cichocki N."/>
            <person name="Veneault-Fourrey C."/>
            <person name="LaButti K."/>
            <person name="Lindquist E.A."/>
            <person name="Lipzen A."/>
            <person name="Lundell T."/>
            <person name="Morin E."/>
            <person name="Murat C."/>
            <person name="Sun H."/>
            <person name="Tunlid A."/>
            <person name="Henrissat B."/>
            <person name="Grigoriev I.V."/>
            <person name="Hibbett D.S."/>
            <person name="Martin F."/>
            <person name="Nordberg H.P."/>
            <person name="Cantor M.N."/>
            <person name="Hua S.X."/>
        </authorList>
    </citation>
    <scope>NUCLEOTIDE SEQUENCE [LARGE SCALE GENOMIC DNA]</scope>
    <source>
        <strain evidence="3">h7</strain>
    </source>
</reference>
<dbReference type="EMBL" id="KN831774">
    <property type="protein sequence ID" value="KIM44132.1"/>
    <property type="molecule type" value="Genomic_DNA"/>
</dbReference>
<dbReference type="AlphaFoldDB" id="A0A0C2YT30"/>
<feature type="region of interest" description="Disordered" evidence="1">
    <location>
        <begin position="543"/>
        <end position="573"/>
    </location>
</feature>
<proteinExistence type="predicted"/>
<dbReference type="STRING" id="686832.A0A0C2YT30"/>
<evidence type="ECO:0000313" key="3">
    <source>
        <dbReference type="Proteomes" id="UP000053424"/>
    </source>
</evidence>
<feature type="compositionally biased region" description="Polar residues" evidence="1">
    <location>
        <begin position="636"/>
        <end position="662"/>
    </location>
</feature>
<feature type="compositionally biased region" description="Polar residues" evidence="1">
    <location>
        <begin position="543"/>
        <end position="559"/>
    </location>
</feature>
<feature type="compositionally biased region" description="Pro residues" evidence="1">
    <location>
        <begin position="311"/>
        <end position="323"/>
    </location>
</feature>
<organism evidence="2 3">
    <name type="scientific">Hebeloma cylindrosporum</name>
    <dbReference type="NCBI Taxonomy" id="76867"/>
    <lineage>
        <taxon>Eukaryota</taxon>
        <taxon>Fungi</taxon>
        <taxon>Dikarya</taxon>
        <taxon>Basidiomycota</taxon>
        <taxon>Agaricomycotina</taxon>
        <taxon>Agaricomycetes</taxon>
        <taxon>Agaricomycetidae</taxon>
        <taxon>Agaricales</taxon>
        <taxon>Agaricineae</taxon>
        <taxon>Hymenogastraceae</taxon>
        <taxon>Hebeloma</taxon>
    </lineage>
</organism>
<gene>
    <name evidence="2" type="ORF">M413DRAFT_443176</name>
</gene>
<evidence type="ECO:0000256" key="1">
    <source>
        <dbReference type="SAM" id="MobiDB-lite"/>
    </source>
</evidence>
<keyword evidence="3" id="KW-1185">Reference proteome</keyword>
<name>A0A0C2YT30_HEBCY</name>
<reference evidence="3" key="2">
    <citation type="submission" date="2015-01" db="EMBL/GenBank/DDBJ databases">
        <title>Evolutionary Origins and Diversification of the Mycorrhizal Mutualists.</title>
        <authorList>
            <consortium name="DOE Joint Genome Institute"/>
            <consortium name="Mycorrhizal Genomics Consortium"/>
            <person name="Kohler A."/>
            <person name="Kuo A."/>
            <person name="Nagy L.G."/>
            <person name="Floudas D."/>
            <person name="Copeland A."/>
            <person name="Barry K.W."/>
            <person name="Cichocki N."/>
            <person name="Veneault-Fourrey C."/>
            <person name="LaButti K."/>
            <person name="Lindquist E.A."/>
            <person name="Lipzen A."/>
            <person name="Lundell T."/>
            <person name="Morin E."/>
            <person name="Murat C."/>
            <person name="Riley R."/>
            <person name="Ohm R."/>
            <person name="Sun H."/>
            <person name="Tunlid A."/>
            <person name="Henrissat B."/>
            <person name="Grigoriev I.V."/>
            <person name="Hibbett D.S."/>
            <person name="Martin F."/>
        </authorList>
    </citation>
    <scope>NUCLEOTIDE SEQUENCE [LARGE SCALE GENOMIC DNA]</scope>
    <source>
        <strain evidence="3">h7</strain>
    </source>
</reference>
<dbReference type="OrthoDB" id="3263163at2759"/>
<sequence length="698" mass="75919">MAHPASSLFKSAHPHQPVATLMLVENSRSMSLIWGDLRDQYLGRLVDGVASANQSVPITVSVLESYPCPDSGSNPALPRQYSGPHDGLLEVQFNGNPENRLSAGRINQAIDFLESAKFSGHPAALHLVIVAVTTPTDDDNGMPFSGNGYPPWHFLAQKLAKNDIHCHIVVSPQNDMGSLTLLFEETLRLQENIEESLYLPVDHLRFIVRLSAKPSYQPFPESASSTSYPTQRIDGPRRNSYPLDNFCVETYDDGSGTMHSGDADPSPSLVTQLQQVHGLTKKKVYGAKPARQPFFRDERVRDKYRKAPTPLTMPLPQADPNPSPTAGGRAISQSRVDRMSRVGQASPTDLHARRQYGWPRRGSRLSTPEPENLAWQSSPAAFNDMSPGSSYVSSDLSSPVTPITTMEEIYTLPNPVPSNAPMPLHITPAYQTGGVPEANWNIPPQPQQFVGAYNPTLQTYFPPPDQFYAGNRHPSNEVDIHQPHMQLSSSLPQSLAQGSYDRYNDAGPMTTSPAPPMVPSQAPMMVMSETSGVSNGTMSLPPTTVAPSGMESNYAANPSTRHRKKPPSAEDEERFEFGEDFVAATAALFEEEVLPAYPNYPGMSSGLSTVAIQESLPPSMPASRAGELYATRATKRPTQPTNAQAPPRRGSNQGAHPHNASTYTQTANAGMANRATYAYSNVPNYQPTFGSSLTGWAG</sequence>
<accession>A0A0C2YT30</accession>